<dbReference type="EMBL" id="GGYP01002305">
    <property type="protein sequence ID" value="MDE47076.1"/>
    <property type="molecule type" value="Transcribed_RNA"/>
</dbReference>
<comment type="subcellular location">
    <subcellularLocation>
        <location evidence="1 5 6">Nucleus</location>
    </subcellularLocation>
</comment>
<evidence type="ECO:0000256" key="7">
    <source>
        <dbReference type="SAM" id="MobiDB-lite"/>
    </source>
</evidence>
<feature type="DNA-binding region" description="Homeobox" evidence="5">
    <location>
        <begin position="68"/>
        <end position="127"/>
    </location>
</feature>
<evidence type="ECO:0000256" key="2">
    <source>
        <dbReference type="ARBA" id="ARBA00023125"/>
    </source>
</evidence>
<reference evidence="9" key="1">
    <citation type="submission" date="2018-10" db="EMBL/GenBank/DDBJ databases">
        <title>Transcriptome assembly of Aceria tosichella (Wheat curl mite) Type 2.</title>
        <authorList>
            <person name="Scully E.D."/>
            <person name="Geib S.M."/>
            <person name="Palmer N.A."/>
            <person name="Gupta A.K."/>
            <person name="Sarath G."/>
            <person name="Tatineni S."/>
        </authorList>
    </citation>
    <scope>NUCLEOTIDE SEQUENCE</scope>
    <source>
        <strain evidence="9">LincolnNE</strain>
    </source>
</reference>
<feature type="compositionally biased region" description="Polar residues" evidence="7">
    <location>
        <begin position="135"/>
        <end position="148"/>
    </location>
</feature>
<keyword evidence="4 5" id="KW-0539">Nucleus</keyword>
<proteinExistence type="predicted"/>
<keyword evidence="2 5" id="KW-0238">DNA-binding</keyword>
<dbReference type="InterPro" id="IPR050453">
    <property type="entry name" value="LIM_Homeobox_TF"/>
</dbReference>
<dbReference type="GO" id="GO:0030182">
    <property type="term" value="P:neuron differentiation"/>
    <property type="evidence" value="ECO:0007669"/>
    <property type="project" value="TreeGrafter"/>
</dbReference>
<dbReference type="AlphaFoldDB" id="A0A6G1S992"/>
<dbReference type="PANTHER" id="PTHR24208:SF166">
    <property type="entry name" value="LIM HOMEOBOX TRANSCRIPTION FACTOR 1 ALPHA, ISOFORM B"/>
    <property type="match status" value="1"/>
</dbReference>
<dbReference type="Pfam" id="PF00046">
    <property type="entry name" value="Homeodomain"/>
    <property type="match status" value="1"/>
</dbReference>
<feature type="compositionally biased region" description="Polar residues" evidence="7">
    <location>
        <begin position="32"/>
        <end position="45"/>
    </location>
</feature>
<evidence type="ECO:0000259" key="8">
    <source>
        <dbReference type="PROSITE" id="PS50071"/>
    </source>
</evidence>
<evidence type="ECO:0000256" key="1">
    <source>
        <dbReference type="ARBA" id="ARBA00004123"/>
    </source>
</evidence>
<feature type="region of interest" description="Disordered" evidence="7">
    <location>
        <begin position="32"/>
        <end position="66"/>
    </location>
</feature>
<keyword evidence="3 5" id="KW-0371">Homeobox</keyword>
<sequence>MLNTNKGNNYNNLAIDAHDIRADNNNYVDNLQQFSSNNSFQPNGDSNERYATDESMQGNETQANANKRARFRSVLSDDTVRVLKEVYELNPKPSKREIIELADRVDYPPRVVQVWFQNTRARDRRLGRLPPSSMARVSSLGTEKRSLSTNNSDAITSFLEAMNPIDLSTMVSGHGAQPT</sequence>
<dbReference type="GO" id="GO:0005634">
    <property type="term" value="C:nucleus"/>
    <property type="evidence" value="ECO:0007669"/>
    <property type="project" value="UniProtKB-SubCell"/>
</dbReference>
<dbReference type="InterPro" id="IPR001356">
    <property type="entry name" value="HD"/>
</dbReference>
<gene>
    <name evidence="9" type="primary">zfh1_2</name>
    <name evidence="10" type="synonym">zfh1_1</name>
    <name evidence="9" type="ORF">g.6594</name>
    <name evidence="10" type="ORF">g.6596</name>
</gene>
<feature type="domain" description="Homeobox" evidence="8">
    <location>
        <begin position="66"/>
        <end position="126"/>
    </location>
</feature>
<dbReference type="PROSITE" id="PS50071">
    <property type="entry name" value="HOMEOBOX_2"/>
    <property type="match status" value="1"/>
</dbReference>
<evidence type="ECO:0000256" key="3">
    <source>
        <dbReference type="ARBA" id="ARBA00023155"/>
    </source>
</evidence>
<dbReference type="SMART" id="SM00389">
    <property type="entry name" value="HOX"/>
    <property type="match status" value="1"/>
</dbReference>
<feature type="region of interest" description="Disordered" evidence="7">
    <location>
        <begin position="129"/>
        <end position="148"/>
    </location>
</feature>
<organism evidence="9">
    <name type="scientific">Aceria tosichella</name>
    <name type="common">wheat curl mite</name>
    <dbReference type="NCBI Taxonomy" id="561515"/>
    <lineage>
        <taxon>Eukaryota</taxon>
        <taxon>Metazoa</taxon>
        <taxon>Ecdysozoa</taxon>
        <taxon>Arthropoda</taxon>
        <taxon>Chelicerata</taxon>
        <taxon>Arachnida</taxon>
        <taxon>Acari</taxon>
        <taxon>Acariformes</taxon>
        <taxon>Trombidiformes</taxon>
        <taxon>Prostigmata</taxon>
        <taxon>Eupodina</taxon>
        <taxon>Eriophyoidea</taxon>
        <taxon>Eriophyidae</taxon>
        <taxon>Eriophyinae</taxon>
        <taxon>Aceriini</taxon>
        <taxon>Aceria</taxon>
    </lineage>
</organism>
<evidence type="ECO:0000313" key="10">
    <source>
        <dbReference type="EMBL" id="MDE48091.1"/>
    </source>
</evidence>
<protein>
    <submittedName>
        <fullName evidence="9">Zinc finger protein 1</fullName>
    </submittedName>
</protein>
<dbReference type="InterPro" id="IPR009057">
    <property type="entry name" value="Homeodomain-like_sf"/>
</dbReference>
<dbReference type="GO" id="GO:0000977">
    <property type="term" value="F:RNA polymerase II transcription regulatory region sequence-specific DNA binding"/>
    <property type="evidence" value="ECO:0007669"/>
    <property type="project" value="TreeGrafter"/>
</dbReference>
<dbReference type="Gene3D" id="1.10.10.60">
    <property type="entry name" value="Homeodomain-like"/>
    <property type="match status" value="1"/>
</dbReference>
<name>A0A6G1S992_9ACAR</name>
<evidence type="ECO:0000256" key="4">
    <source>
        <dbReference type="ARBA" id="ARBA00023242"/>
    </source>
</evidence>
<feature type="compositionally biased region" description="Polar residues" evidence="7">
    <location>
        <begin position="54"/>
        <end position="65"/>
    </location>
</feature>
<evidence type="ECO:0000256" key="5">
    <source>
        <dbReference type="PROSITE-ProRule" id="PRU00108"/>
    </source>
</evidence>
<dbReference type="CDD" id="cd00086">
    <property type="entry name" value="homeodomain"/>
    <property type="match status" value="1"/>
</dbReference>
<dbReference type="EMBL" id="GGYP01003320">
    <property type="protein sequence ID" value="MDE48091.1"/>
    <property type="molecule type" value="Transcribed_RNA"/>
</dbReference>
<accession>A0A6G1S992</accession>
<dbReference type="PANTHER" id="PTHR24208">
    <property type="entry name" value="LIM/HOMEOBOX PROTEIN LHX"/>
    <property type="match status" value="1"/>
</dbReference>
<evidence type="ECO:0000313" key="9">
    <source>
        <dbReference type="EMBL" id="MDE47076.1"/>
    </source>
</evidence>
<dbReference type="SUPFAM" id="SSF46689">
    <property type="entry name" value="Homeodomain-like"/>
    <property type="match status" value="1"/>
</dbReference>
<dbReference type="GO" id="GO:0000981">
    <property type="term" value="F:DNA-binding transcription factor activity, RNA polymerase II-specific"/>
    <property type="evidence" value="ECO:0007669"/>
    <property type="project" value="TreeGrafter"/>
</dbReference>
<evidence type="ECO:0000256" key="6">
    <source>
        <dbReference type="RuleBase" id="RU000682"/>
    </source>
</evidence>